<proteinExistence type="predicted"/>
<dbReference type="AlphaFoldDB" id="A0A4S2HFQ7"/>
<protein>
    <recommendedName>
        <fullName evidence="3">Sulfotransferase family protein</fullName>
    </recommendedName>
</protein>
<dbReference type="RefSeq" id="WP_135943950.1">
    <property type="nucleotide sequence ID" value="NZ_BMEI01000001.1"/>
</dbReference>
<reference evidence="1 2" key="1">
    <citation type="journal article" date="2013" name="Int. J. Syst. Evol. Microbiol.">
        <title>Marinicauda pacifica gen. nov., sp. nov., a prosthecate alphaproteobacterium of the family Hyphomonadaceae isolated from deep seawater.</title>
        <authorList>
            <person name="Zhang X.Y."/>
            <person name="Li G.W."/>
            <person name="Wang C.S."/>
            <person name="Zhang Y.J."/>
            <person name="Xu X.W."/>
            <person name="Li H."/>
            <person name="Liu A."/>
            <person name="Liu C."/>
            <person name="Xie B.B."/>
            <person name="Qin Q.L."/>
            <person name="Xu Z."/>
            <person name="Chen X.L."/>
            <person name="Zhou B.C."/>
            <person name="Zhang Y.Z."/>
        </authorList>
    </citation>
    <scope>NUCLEOTIDE SEQUENCE [LARGE SCALE GENOMIC DNA]</scope>
    <source>
        <strain evidence="1 2">P-1 km-3</strain>
    </source>
</reference>
<dbReference type="InterPro" id="IPR027417">
    <property type="entry name" value="P-loop_NTPase"/>
</dbReference>
<dbReference type="OrthoDB" id="3397773at2"/>
<sequence>MSARDLILDPDWHLDALDLQAGQAVFVKASRSLLEETPFLDDRLDRSGLESRSVSLQDLARADISAPAHSPVFIWHSAFCGSTLLARLLSGTGHGLCLREPGVLMALSSLKRHNHADAFRSLTPVVFKALAHQAGHGERVIFKPTNIVNNLILEAAQIFPESRNIFMTSELREFLISIAKKNESGRAFARRIYAMFARDGLRAGSIPPDQALSLTDMQIAALVWLMEVEQMRAAQTALPAERSAWLDGDRFIGAPAPALKAASAYFELGFDPEEIDTLVSGPTLNRDAKDPGRAYGAGDRAREADRITEAMGPDLQRIVDWAFKVLPDIPRADYLARALV</sequence>
<dbReference type="Gene3D" id="3.40.50.300">
    <property type="entry name" value="P-loop containing nucleotide triphosphate hydrolases"/>
    <property type="match status" value="1"/>
</dbReference>
<keyword evidence="2" id="KW-1185">Reference proteome</keyword>
<evidence type="ECO:0000313" key="2">
    <source>
        <dbReference type="Proteomes" id="UP000305451"/>
    </source>
</evidence>
<evidence type="ECO:0008006" key="3">
    <source>
        <dbReference type="Google" id="ProtNLM"/>
    </source>
</evidence>
<gene>
    <name evidence="1" type="ORF">E5162_05665</name>
</gene>
<dbReference type="EMBL" id="SRXV01000001">
    <property type="protein sequence ID" value="TGY94753.1"/>
    <property type="molecule type" value="Genomic_DNA"/>
</dbReference>
<evidence type="ECO:0000313" key="1">
    <source>
        <dbReference type="EMBL" id="TGY94753.1"/>
    </source>
</evidence>
<organism evidence="1 2">
    <name type="scientific">Marinicauda pacifica</name>
    <dbReference type="NCBI Taxonomy" id="1133559"/>
    <lineage>
        <taxon>Bacteria</taxon>
        <taxon>Pseudomonadati</taxon>
        <taxon>Pseudomonadota</taxon>
        <taxon>Alphaproteobacteria</taxon>
        <taxon>Maricaulales</taxon>
        <taxon>Maricaulaceae</taxon>
        <taxon>Marinicauda</taxon>
    </lineage>
</organism>
<dbReference type="SUPFAM" id="SSF52540">
    <property type="entry name" value="P-loop containing nucleoside triphosphate hydrolases"/>
    <property type="match status" value="1"/>
</dbReference>
<accession>A0A4S2HFQ7</accession>
<dbReference type="Proteomes" id="UP000305451">
    <property type="component" value="Unassembled WGS sequence"/>
</dbReference>
<name>A0A4S2HFQ7_9PROT</name>
<comment type="caution">
    <text evidence="1">The sequence shown here is derived from an EMBL/GenBank/DDBJ whole genome shotgun (WGS) entry which is preliminary data.</text>
</comment>